<evidence type="ECO:0000256" key="10">
    <source>
        <dbReference type="SAM" id="Coils"/>
    </source>
</evidence>
<evidence type="ECO:0000256" key="7">
    <source>
        <dbReference type="ARBA" id="ARBA00074919"/>
    </source>
</evidence>
<dbReference type="EnsemblMetazoa" id="XM_022817275">
    <property type="protein sequence ID" value="XP_022673010"/>
    <property type="gene ID" value="LOC111255372"/>
</dbReference>
<evidence type="ECO:0000256" key="3">
    <source>
        <dbReference type="ARBA" id="ARBA00022884"/>
    </source>
</evidence>
<evidence type="ECO:0000256" key="11">
    <source>
        <dbReference type="SAM" id="MobiDB-lite"/>
    </source>
</evidence>
<dbReference type="FunCoup" id="A0A7M7KWD2">
    <property type="interactions" value="1500"/>
</dbReference>
<feature type="domain" description="G-patch" evidence="12">
    <location>
        <begin position="478"/>
        <end position="518"/>
    </location>
</feature>
<dbReference type="GO" id="GO:0071011">
    <property type="term" value="C:precatalytic spliceosome"/>
    <property type="evidence" value="ECO:0007669"/>
    <property type="project" value="TreeGrafter"/>
</dbReference>
<keyword evidence="4" id="KW-0508">mRNA splicing</keyword>
<evidence type="ECO:0000256" key="2">
    <source>
        <dbReference type="ARBA" id="ARBA00022664"/>
    </source>
</evidence>
<sequence length="699" mass="76951">MSALTSAVEPPPYTVGKTTYHNHWFELTRLKHASRWIPNAEQMLNRLEQLTVDSHQVTLMDCFALGPSISLVREQDVFHVIESMGNDYAEFAYLQRPACEGKLLLDKLQEEMKLASISEHVDQHARTLISTWCRQDQLYHKEFLRDVLRAWNIDTKLVVEPGIRDDFSTVSRQLERRLELLRKHLPELEKKMASTITELTHARDRWKEQLANIQRIKEIYEQMETENEQHAKRIQELLAKKRRLEVRMRYKEVGGSKFQRDNVRPAGTMTFAAAPRTETIKINLGTLGVVRMSLYDDSEVDSKGVAGWSSGIKMLQSHVQLRKATGHHLQRKGQAAAAHIAPVLDLNTRTKDRISAEDMPPIPLYVARGGASLLGGDWFLKDEYDPSYPNEYDRLVKQLRRESRKEKRSAPSDSSSNSAGDSPTNSGGSSDRASAPKRQSAMIAPPPSLTASDPPARALSPPAPHQQGAVSVASNMGCSSVAAKIMARMGFKAGQGLGKSEQGISSALAVEKTSHRGGKIVDMSSAQAAAAAAAMTDMPPPLMAPPGLPSASTDSQALLDNGLMGPPPPGGLMGPPPPPGPSSGAIQPAAEEQSITEILKNPTKVVLLRNMVGPGEVDEELEPETKEECGRYGEVVKCVIHELPGPGVSPEEAVRIFVEYKNLAHAIKAVVDLNGRFFGGRVVRAGFYEQDKFNRLELV</sequence>
<dbReference type="AlphaFoldDB" id="A0A7M7KWD2"/>
<feature type="coiled-coil region" evidence="10">
    <location>
        <begin position="171"/>
        <end position="247"/>
    </location>
</feature>
<dbReference type="Gene3D" id="3.30.70.330">
    <property type="match status" value="1"/>
</dbReference>
<feature type="region of interest" description="Disordered" evidence="11">
    <location>
        <begin position="400"/>
        <end position="471"/>
    </location>
</feature>
<dbReference type="CTD" id="3355114"/>
<dbReference type="InterPro" id="IPR012677">
    <property type="entry name" value="Nucleotide-bd_a/b_plait_sf"/>
</dbReference>
<evidence type="ECO:0000313" key="13">
    <source>
        <dbReference type="EnsemblMetazoa" id="XP_022673010"/>
    </source>
</evidence>
<organism evidence="13 14">
    <name type="scientific">Varroa destructor</name>
    <name type="common">Honeybee mite</name>
    <dbReference type="NCBI Taxonomy" id="109461"/>
    <lineage>
        <taxon>Eukaryota</taxon>
        <taxon>Metazoa</taxon>
        <taxon>Ecdysozoa</taxon>
        <taxon>Arthropoda</taxon>
        <taxon>Chelicerata</taxon>
        <taxon>Arachnida</taxon>
        <taxon>Acari</taxon>
        <taxon>Parasitiformes</taxon>
        <taxon>Mesostigmata</taxon>
        <taxon>Gamasina</taxon>
        <taxon>Dermanyssoidea</taxon>
        <taxon>Varroidae</taxon>
        <taxon>Varroa</taxon>
    </lineage>
</organism>
<keyword evidence="2" id="KW-0507">mRNA processing</keyword>
<reference evidence="13" key="1">
    <citation type="submission" date="2021-01" db="UniProtKB">
        <authorList>
            <consortium name="EnsemblMetazoa"/>
        </authorList>
    </citation>
    <scope>IDENTIFICATION</scope>
</reference>
<keyword evidence="10" id="KW-0175">Coiled coil</keyword>
<evidence type="ECO:0000256" key="8">
    <source>
        <dbReference type="ARBA" id="ARBA00075691"/>
    </source>
</evidence>
<evidence type="ECO:0000256" key="9">
    <source>
        <dbReference type="ARBA" id="ARBA00079492"/>
    </source>
</evidence>
<dbReference type="InterPro" id="IPR034653">
    <property type="entry name" value="SPF45_RRM"/>
</dbReference>
<dbReference type="RefSeq" id="XP_022673010.1">
    <property type="nucleotide sequence ID" value="XM_022817275.1"/>
</dbReference>
<dbReference type="PANTHER" id="PTHR13288">
    <property type="entry name" value="SPLICING FACTOR 45 SPF45"/>
    <property type="match status" value="1"/>
</dbReference>
<dbReference type="KEGG" id="vde:111255372"/>
<dbReference type="PROSITE" id="PS50174">
    <property type="entry name" value="G_PATCH"/>
    <property type="match status" value="1"/>
</dbReference>
<feature type="compositionally biased region" description="Pro residues" evidence="11">
    <location>
        <begin position="565"/>
        <end position="581"/>
    </location>
</feature>
<evidence type="ECO:0000256" key="5">
    <source>
        <dbReference type="ARBA" id="ARBA00023242"/>
    </source>
</evidence>
<dbReference type="InterPro" id="IPR040052">
    <property type="entry name" value="RBM17"/>
</dbReference>
<evidence type="ECO:0000313" key="14">
    <source>
        <dbReference type="Proteomes" id="UP000594260"/>
    </source>
</evidence>
<accession>A0A7M7KWD2</accession>
<proteinExistence type="predicted"/>
<evidence type="ECO:0000259" key="12">
    <source>
        <dbReference type="PROSITE" id="PS50174"/>
    </source>
</evidence>
<keyword evidence="14" id="KW-1185">Reference proteome</keyword>
<feature type="region of interest" description="Disordered" evidence="11">
    <location>
        <begin position="542"/>
        <end position="589"/>
    </location>
</feature>
<dbReference type="SMART" id="SM00361">
    <property type="entry name" value="RRM_1"/>
    <property type="match status" value="1"/>
</dbReference>
<dbReference type="Proteomes" id="UP000594260">
    <property type="component" value="Unplaced"/>
</dbReference>
<keyword evidence="3" id="KW-0694">RNA-binding</keyword>
<dbReference type="GO" id="GO:0045292">
    <property type="term" value="P:mRNA cis splicing, via spliceosome"/>
    <property type="evidence" value="ECO:0007669"/>
    <property type="project" value="InterPro"/>
</dbReference>
<evidence type="ECO:0000256" key="1">
    <source>
        <dbReference type="ARBA" id="ARBA00004123"/>
    </source>
</evidence>
<dbReference type="PANTHER" id="PTHR13288:SF8">
    <property type="entry name" value="SPLICING FACTOR 45"/>
    <property type="match status" value="1"/>
</dbReference>
<dbReference type="GO" id="GO:0000380">
    <property type="term" value="P:alternative mRNA splicing, via spliceosome"/>
    <property type="evidence" value="ECO:0007669"/>
    <property type="project" value="TreeGrafter"/>
</dbReference>
<keyword evidence="5" id="KW-0539">Nucleus</keyword>
<dbReference type="FunFam" id="3.30.70.330:FF:000079">
    <property type="entry name" value="Putative splicing factor 45"/>
    <property type="match status" value="1"/>
</dbReference>
<dbReference type="InterPro" id="IPR003954">
    <property type="entry name" value="RRM_euk-type"/>
</dbReference>
<dbReference type="InterPro" id="IPR035979">
    <property type="entry name" value="RBD_domain_sf"/>
</dbReference>
<dbReference type="InterPro" id="IPR000467">
    <property type="entry name" value="G_patch_dom"/>
</dbReference>
<dbReference type="CDD" id="cd12647">
    <property type="entry name" value="RRM_UHM_SPF45"/>
    <property type="match status" value="1"/>
</dbReference>
<evidence type="ECO:0000256" key="4">
    <source>
        <dbReference type="ARBA" id="ARBA00023187"/>
    </source>
</evidence>
<protein>
    <recommendedName>
        <fullName evidence="7">Splicing factor 45</fullName>
    </recommendedName>
    <alternativeName>
        <fullName evidence="9">45 kDa-splicing factor</fullName>
    </alternativeName>
    <alternativeName>
        <fullName evidence="8">RNA-binding motif protein 17</fullName>
    </alternativeName>
</protein>
<feature type="compositionally biased region" description="Basic and acidic residues" evidence="11">
    <location>
        <begin position="400"/>
        <end position="410"/>
    </location>
</feature>
<dbReference type="GO" id="GO:0003723">
    <property type="term" value="F:RNA binding"/>
    <property type="evidence" value="ECO:0007669"/>
    <property type="project" value="UniProtKB-KW"/>
</dbReference>
<dbReference type="GeneID" id="111255372"/>
<dbReference type="InParanoid" id="A0A7M7KWD2"/>
<feature type="compositionally biased region" description="Low complexity" evidence="11">
    <location>
        <begin position="411"/>
        <end position="426"/>
    </location>
</feature>
<dbReference type="Pfam" id="PF01585">
    <property type="entry name" value="G-patch"/>
    <property type="match status" value="1"/>
</dbReference>
<name>A0A7M7KWD2_VARDE</name>
<comment type="subcellular location">
    <subcellularLocation>
        <location evidence="1">Nucleus</location>
    </subcellularLocation>
</comment>
<evidence type="ECO:0000256" key="6">
    <source>
        <dbReference type="ARBA" id="ARBA00065586"/>
    </source>
</evidence>
<dbReference type="SMART" id="SM00443">
    <property type="entry name" value="G_patch"/>
    <property type="match status" value="1"/>
</dbReference>
<dbReference type="SUPFAM" id="SSF54928">
    <property type="entry name" value="RNA-binding domain, RBD"/>
    <property type="match status" value="1"/>
</dbReference>
<dbReference type="OrthoDB" id="5411533at2759"/>
<comment type="subunit">
    <text evidence="6">Binds SXL. Associates with the spliceosome. Interacts with SF3B1, SF1 and U2AF2.</text>
</comment>